<evidence type="ECO:0000313" key="2">
    <source>
        <dbReference type="EMBL" id="VAW31741.1"/>
    </source>
</evidence>
<feature type="transmembrane region" description="Helical" evidence="1">
    <location>
        <begin position="100"/>
        <end position="120"/>
    </location>
</feature>
<feature type="transmembrane region" description="Helical" evidence="1">
    <location>
        <begin position="126"/>
        <end position="144"/>
    </location>
</feature>
<dbReference type="AlphaFoldDB" id="A0A3B0UKU8"/>
<keyword evidence="1" id="KW-0472">Membrane</keyword>
<gene>
    <name evidence="2" type="ORF">MNBD_CHLOROFLEXI01-2178</name>
</gene>
<dbReference type="EMBL" id="UOEU01000282">
    <property type="protein sequence ID" value="VAW31741.1"/>
    <property type="molecule type" value="Genomic_DNA"/>
</dbReference>
<name>A0A3B0UKU8_9ZZZZ</name>
<accession>A0A3B0UKU8</accession>
<protein>
    <recommendedName>
        <fullName evidence="3">Membrane protein 6-pyruvoyl-tetrahydropterin synthase-related domain-containing protein</fullName>
    </recommendedName>
</protein>
<evidence type="ECO:0008006" key="3">
    <source>
        <dbReference type="Google" id="ProtNLM"/>
    </source>
</evidence>
<feature type="transmembrane region" description="Helical" evidence="1">
    <location>
        <begin position="334"/>
        <end position="353"/>
    </location>
</feature>
<organism evidence="2">
    <name type="scientific">hydrothermal vent metagenome</name>
    <dbReference type="NCBI Taxonomy" id="652676"/>
    <lineage>
        <taxon>unclassified sequences</taxon>
        <taxon>metagenomes</taxon>
        <taxon>ecological metagenomes</taxon>
    </lineage>
</organism>
<feature type="non-terminal residue" evidence="2">
    <location>
        <position position="358"/>
    </location>
</feature>
<keyword evidence="1" id="KW-1133">Transmembrane helix</keyword>
<feature type="transmembrane region" description="Helical" evidence="1">
    <location>
        <begin position="179"/>
        <end position="211"/>
    </location>
</feature>
<proteinExistence type="predicted"/>
<feature type="transmembrane region" description="Helical" evidence="1">
    <location>
        <begin position="223"/>
        <end position="247"/>
    </location>
</feature>
<reference evidence="2" key="1">
    <citation type="submission" date="2018-06" db="EMBL/GenBank/DDBJ databases">
        <authorList>
            <person name="Zhirakovskaya E."/>
        </authorList>
    </citation>
    <scope>NUCLEOTIDE SEQUENCE</scope>
</reference>
<feature type="transmembrane region" description="Helical" evidence="1">
    <location>
        <begin position="295"/>
        <end position="314"/>
    </location>
</feature>
<sequence length="358" mass="40778">MTTFRKRTTSFWHMLLLTLWSIPLISPLLRWTAVPCTHDGHLHYHRVAAMRHAWENGLYFSRWMPDLAFGYGYPFFVYREPLPLYAVLWPHLLGLPLPAATNLFYILTILACGWFMFLWARDILGNWGGLVAGMAYMTAPYVLVDALIRGNSPESAALPLFPLLLWASRRWLLDGGAKWFGTAVFGLIILAFSHNISLLIFTPTLLVYLLALAWQHKLAWRLWLARLGLLFGLGLGVTIFYTGGALLELNSVTLEQSTNTRNNDFRFNFTTPAEILAPVAPEDPSLLNPPLPFRLGWVVLGLATVGVGFTIYDLRFTIDRQDRNRQSSIKNRKLHVWLMLIATAVFLFISLPASKFIW</sequence>
<keyword evidence="1" id="KW-0812">Transmembrane</keyword>
<evidence type="ECO:0000256" key="1">
    <source>
        <dbReference type="SAM" id="Phobius"/>
    </source>
</evidence>